<evidence type="ECO:0000313" key="2">
    <source>
        <dbReference type="Proteomes" id="UP000789524"/>
    </source>
</evidence>
<dbReference type="Proteomes" id="UP000789524">
    <property type="component" value="Unassembled WGS sequence"/>
</dbReference>
<organism evidence="1 2">
    <name type="scientific">Danaus chrysippus</name>
    <name type="common">African queen</name>
    <dbReference type="NCBI Taxonomy" id="151541"/>
    <lineage>
        <taxon>Eukaryota</taxon>
        <taxon>Metazoa</taxon>
        <taxon>Ecdysozoa</taxon>
        <taxon>Arthropoda</taxon>
        <taxon>Hexapoda</taxon>
        <taxon>Insecta</taxon>
        <taxon>Pterygota</taxon>
        <taxon>Neoptera</taxon>
        <taxon>Endopterygota</taxon>
        <taxon>Lepidoptera</taxon>
        <taxon>Glossata</taxon>
        <taxon>Ditrysia</taxon>
        <taxon>Papilionoidea</taxon>
        <taxon>Nymphalidae</taxon>
        <taxon>Danainae</taxon>
        <taxon>Danaini</taxon>
        <taxon>Danaina</taxon>
        <taxon>Danaus</taxon>
        <taxon>Anosia</taxon>
    </lineage>
</organism>
<comment type="caution">
    <text evidence="1">The sequence shown here is derived from an EMBL/GenBank/DDBJ whole genome shotgun (WGS) entry which is preliminary data.</text>
</comment>
<dbReference type="AlphaFoldDB" id="A0A8J2RCM3"/>
<evidence type="ECO:0000313" key="1">
    <source>
        <dbReference type="EMBL" id="CAG9585917.1"/>
    </source>
</evidence>
<reference evidence="1" key="1">
    <citation type="submission" date="2021-09" db="EMBL/GenBank/DDBJ databases">
        <authorList>
            <person name="Martin H S."/>
        </authorList>
    </citation>
    <scope>NUCLEOTIDE SEQUENCE</scope>
</reference>
<keyword evidence="2" id="KW-1185">Reference proteome</keyword>
<name>A0A8J2RCM3_9NEOP</name>
<accession>A0A8J2RCM3</accession>
<gene>
    <name evidence="1" type="ORF">DCHRY22_LOCUS16241</name>
</gene>
<protein>
    <submittedName>
        <fullName evidence="1">(African queen) hypothetical protein</fullName>
    </submittedName>
</protein>
<proteinExistence type="predicted"/>
<sequence>MPIEKERFVACGKIRFRSERSLLRTQQQCTERVFVKTVNNKHETGPTTTLIILSLVLSERARSRRRLTGGEASTPTADLYVIHTDHKRWALDIHKGLNVF</sequence>
<dbReference type="EMBL" id="CAKASE010000083">
    <property type="protein sequence ID" value="CAG9585917.1"/>
    <property type="molecule type" value="Genomic_DNA"/>
</dbReference>